<comment type="similarity">
    <text evidence="2 11 12">Belongs to the RPAP2 family.</text>
</comment>
<dbReference type="GeneID" id="28725227"/>
<keyword evidence="8 12" id="KW-0539">Nucleus</keyword>
<gene>
    <name evidence="14" type="ORF">AW171_hschr63898</name>
</gene>
<keyword evidence="4 12" id="KW-0863">Zinc-finger</keyword>
<name>A0A0X8HUS4_9SACH</name>
<dbReference type="InterPro" id="IPR007308">
    <property type="entry name" value="Rtr1/RPAP2_dom"/>
</dbReference>
<dbReference type="AlphaFoldDB" id="A0A0X8HUS4"/>
<dbReference type="Gene3D" id="1.25.40.820">
    <property type="match status" value="1"/>
</dbReference>
<keyword evidence="3 12" id="KW-0479">Metal-binding</keyword>
<comment type="function">
    <text evidence="12">Putative RNA polymerase II subunit B1 C-terminal domain (CTD) phosphatase involved in RNA polymerase II transcription regulation.</text>
</comment>
<feature type="domain" description="RTR1-type" evidence="13">
    <location>
        <begin position="50"/>
        <end position="135"/>
    </location>
</feature>
<accession>A0A0X8HUS4</accession>
<evidence type="ECO:0000256" key="10">
    <source>
        <dbReference type="ARBA" id="ARBA00048336"/>
    </source>
</evidence>
<dbReference type="PROSITE" id="PS51479">
    <property type="entry name" value="ZF_RTR1"/>
    <property type="match status" value="1"/>
</dbReference>
<dbReference type="GO" id="GO:0043175">
    <property type="term" value="F:RNA polymerase core enzyme binding"/>
    <property type="evidence" value="ECO:0007669"/>
    <property type="project" value="UniProtKB-UniRule"/>
</dbReference>
<keyword evidence="5 12" id="KW-0378">Hydrolase</keyword>
<evidence type="ECO:0000256" key="5">
    <source>
        <dbReference type="ARBA" id="ARBA00022801"/>
    </source>
</evidence>
<evidence type="ECO:0000256" key="1">
    <source>
        <dbReference type="ARBA" id="ARBA00004123"/>
    </source>
</evidence>
<comment type="catalytic activity">
    <reaction evidence="9 12">
        <text>O-phospho-L-seryl-[protein] + H2O = L-seryl-[protein] + phosphate</text>
        <dbReference type="Rhea" id="RHEA:20629"/>
        <dbReference type="Rhea" id="RHEA-COMP:9863"/>
        <dbReference type="Rhea" id="RHEA-COMP:11604"/>
        <dbReference type="ChEBI" id="CHEBI:15377"/>
        <dbReference type="ChEBI" id="CHEBI:29999"/>
        <dbReference type="ChEBI" id="CHEBI:43474"/>
        <dbReference type="ChEBI" id="CHEBI:83421"/>
        <dbReference type="EC" id="3.1.3.16"/>
    </reaction>
</comment>
<dbReference type="Pfam" id="PF04181">
    <property type="entry name" value="RPAP2_Rtr1"/>
    <property type="match status" value="1"/>
</dbReference>
<dbReference type="STRING" id="45286.A0A0X8HUS4"/>
<protein>
    <recommendedName>
        <fullName evidence="12">RNA polymerase II subunit B1 CTD phosphatase RPAP2 homolog</fullName>
        <ecNumber evidence="12">3.1.3.16</ecNumber>
    </recommendedName>
</protein>
<keyword evidence="6 12" id="KW-0862">Zinc</keyword>
<evidence type="ECO:0000256" key="7">
    <source>
        <dbReference type="ARBA" id="ARBA00022912"/>
    </source>
</evidence>
<organism evidence="14 15">
    <name type="scientific">Eremothecium sinecaudum</name>
    <dbReference type="NCBI Taxonomy" id="45286"/>
    <lineage>
        <taxon>Eukaryota</taxon>
        <taxon>Fungi</taxon>
        <taxon>Dikarya</taxon>
        <taxon>Ascomycota</taxon>
        <taxon>Saccharomycotina</taxon>
        <taxon>Saccharomycetes</taxon>
        <taxon>Saccharomycetales</taxon>
        <taxon>Saccharomycetaceae</taxon>
        <taxon>Eremothecium</taxon>
    </lineage>
</organism>
<evidence type="ECO:0000256" key="2">
    <source>
        <dbReference type="ARBA" id="ARBA00005676"/>
    </source>
</evidence>
<dbReference type="EC" id="3.1.3.16" evidence="12"/>
<proteinExistence type="inferred from homology"/>
<dbReference type="Proteomes" id="UP000243052">
    <property type="component" value="Chromosome vi"/>
</dbReference>
<evidence type="ECO:0000256" key="9">
    <source>
        <dbReference type="ARBA" id="ARBA00047761"/>
    </source>
</evidence>
<evidence type="ECO:0000313" key="15">
    <source>
        <dbReference type="Proteomes" id="UP000243052"/>
    </source>
</evidence>
<comment type="catalytic activity">
    <reaction evidence="10 12">
        <text>O-phospho-L-threonyl-[protein] + H2O = L-threonyl-[protein] + phosphate</text>
        <dbReference type="Rhea" id="RHEA:47004"/>
        <dbReference type="Rhea" id="RHEA-COMP:11060"/>
        <dbReference type="Rhea" id="RHEA-COMP:11605"/>
        <dbReference type="ChEBI" id="CHEBI:15377"/>
        <dbReference type="ChEBI" id="CHEBI:30013"/>
        <dbReference type="ChEBI" id="CHEBI:43474"/>
        <dbReference type="ChEBI" id="CHEBI:61977"/>
        <dbReference type="EC" id="3.1.3.16"/>
    </reaction>
</comment>
<sequence length="212" mass="24628">MATIEDIKRKVLHPYRTHRQLSLKEADFLSVELLELLSQTECHDSSTLKYVGRFLTKATYADLIDERNLIKKCGYPLCNLSQGRVRDLYENGTVSNFLKQNNPYKYLTSFCSKFHFRCSQFYQVQLSDEALFARIGVHLDDHEVTNTIVLLEEAMARERDLKSVMRDMEGLSIDGDKPDAKEELQKDLSDWLSEVKIVENERTSMMGDFVKE</sequence>
<comment type="subcellular location">
    <subcellularLocation>
        <location evidence="1 12">Nucleus</location>
    </subcellularLocation>
</comment>
<dbReference type="GO" id="GO:0005737">
    <property type="term" value="C:cytoplasm"/>
    <property type="evidence" value="ECO:0007669"/>
    <property type="project" value="TreeGrafter"/>
</dbReference>
<reference evidence="14 15" key="1">
    <citation type="submission" date="2016-01" db="EMBL/GenBank/DDBJ databases">
        <title>Genome sequence of the yeast Holleya sinecauda.</title>
        <authorList>
            <person name="Dietrich F.S."/>
        </authorList>
    </citation>
    <scope>NUCLEOTIDE SEQUENCE [LARGE SCALE GENOMIC DNA]</scope>
    <source>
        <strain evidence="14 15">ATCC 58844</strain>
    </source>
</reference>
<dbReference type="OrthoDB" id="2590500at2759"/>
<dbReference type="GO" id="GO:0008270">
    <property type="term" value="F:zinc ion binding"/>
    <property type="evidence" value="ECO:0007669"/>
    <property type="project" value="UniProtKB-KW"/>
</dbReference>
<dbReference type="GO" id="GO:0008420">
    <property type="term" value="F:RNA polymerase II CTD heptapeptide repeat phosphatase activity"/>
    <property type="evidence" value="ECO:0007669"/>
    <property type="project" value="UniProtKB-UniRule"/>
</dbReference>
<dbReference type="PANTHER" id="PTHR14732">
    <property type="entry name" value="RNA POLYMERASE II SUBUNIT B1 CTD PHOSPHATASE RPAP2-RELATED"/>
    <property type="match status" value="1"/>
</dbReference>
<dbReference type="InterPro" id="IPR039693">
    <property type="entry name" value="Rtr1/RPAP2"/>
</dbReference>
<evidence type="ECO:0000256" key="4">
    <source>
        <dbReference type="ARBA" id="ARBA00022771"/>
    </source>
</evidence>
<evidence type="ECO:0000256" key="3">
    <source>
        <dbReference type="ARBA" id="ARBA00022723"/>
    </source>
</evidence>
<evidence type="ECO:0000256" key="11">
    <source>
        <dbReference type="PROSITE-ProRule" id="PRU00812"/>
    </source>
</evidence>
<dbReference type="RefSeq" id="XP_017988903.1">
    <property type="nucleotide sequence ID" value="XM_018133414.1"/>
</dbReference>
<evidence type="ECO:0000256" key="6">
    <source>
        <dbReference type="ARBA" id="ARBA00022833"/>
    </source>
</evidence>
<keyword evidence="15" id="KW-1185">Reference proteome</keyword>
<evidence type="ECO:0000256" key="12">
    <source>
        <dbReference type="RuleBase" id="RU367080"/>
    </source>
</evidence>
<evidence type="ECO:0000259" key="13">
    <source>
        <dbReference type="PROSITE" id="PS51479"/>
    </source>
</evidence>
<evidence type="ECO:0000256" key="8">
    <source>
        <dbReference type="ARBA" id="ARBA00023242"/>
    </source>
</evidence>
<dbReference type="PANTHER" id="PTHR14732:SF0">
    <property type="entry name" value="RNA POLYMERASE II SUBUNIT B1 CTD PHOSPHATASE RPAP2-RELATED"/>
    <property type="match status" value="1"/>
</dbReference>
<evidence type="ECO:0000313" key="14">
    <source>
        <dbReference type="EMBL" id="AMD21907.1"/>
    </source>
</evidence>
<keyword evidence="7 12" id="KW-0904">Protein phosphatase</keyword>
<dbReference type="GO" id="GO:0005634">
    <property type="term" value="C:nucleus"/>
    <property type="evidence" value="ECO:0007669"/>
    <property type="project" value="UniProtKB-SubCell"/>
</dbReference>
<dbReference type="InterPro" id="IPR038534">
    <property type="entry name" value="Rtr1/RPAP2_sf"/>
</dbReference>
<dbReference type="EMBL" id="CP014246">
    <property type="protein sequence ID" value="AMD21907.1"/>
    <property type="molecule type" value="Genomic_DNA"/>
</dbReference>